<reference evidence="9" key="1">
    <citation type="journal article" date="2019" name="Int. J. Syst. Evol. Microbiol.">
        <title>The Global Catalogue of Microorganisms (GCM) 10K type strain sequencing project: providing services to taxonomists for standard genome sequencing and annotation.</title>
        <authorList>
            <consortium name="The Broad Institute Genomics Platform"/>
            <consortium name="The Broad Institute Genome Sequencing Center for Infectious Disease"/>
            <person name="Wu L."/>
            <person name="Ma J."/>
        </authorList>
    </citation>
    <scope>NUCLEOTIDE SEQUENCE [LARGE SCALE GENOMIC DNA]</scope>
    <source>
        <strain evidence="9">NBRC 108894</strain>
    </source>
</reference>
<evidence type="ECO:0000256" key="6">
    <source>
        <dbReference type="SAM" id="Phobius"/>
    </source>
</evidence>
<evidence type="ECO:0000256" key="1">
    <source>
        <dbReference type="ARBA" id="ARBA00022512"/>
    </source>
</evidence>
<evidence type="ECO:0000313" key="8">
    <source>
        <dbReference type="EMBL" id="GMA96159.1"/>
    </source>
</evidence>
<dbReference type="InterPro" id="IPR019931">
    <property type="entry name" value="LPXTG_anchor"/>
</dbReference>
<feature type="region of interest" description="Disordered" evidence="5">
    <location>
        <begin position="114"/>
        <end position="141"/>
    </location>
</feature>
<evidence type="ECO:0000259" key="7">
    <source>
        <dbReference type="PROSITE" id="PS50847"/>
    </source>
</evidence>
<evidence type="ECO:0000256" key="2">
    <source>
        <dbReference type="ARBA" id="ARBA00022525"/>
    </source>
</evidence>
<organism evidence="8 9">
    <name type="scientific">Pseudolysinimonas kribbensis</name>
    <dbReference type="NCBI Taxonomy" id="433641"/>
    <lineage>
        <taxon>Bacteria</taxon>
        <taxon>Bacillati</taxon>
        <taxon>Actinomycetota</taxon>
        <taxon>Actinomycetes</taxon>
        <taxon>Micrococcales</taxon>
        <taxon>Microbacteriaceae</taxon>
        <taxon>Pseudolysinimonas</taxon>
    </lineage>
</organism>
<proteinExistence type="predicted"/>
<keyword evidence="6" id="KW-1133">Transmembrane helix</keyword>
<evidence type="ECO:0000256" key="4">
    <source>
        <dbReference type="ARBA" id="ARBA00023088"/>
    </source>
</evidence>
<gene>
    <name evidence="8" type="ORF">GCM10025881_29830</name>
</gene>
<feature type="transmembrane region" description="Helical" evidence="6">
    <location>
        <begin position="341"/>
        <end position="361"/>
    </location>
</feature>
<accession>A0ABQ6K9W6</accession>
<dbReference type="PROSITE" id="PS50847">
    <property type="entry name" value="GRAM_POS_ANCHORING"/>
    <property type="match status" value="1"/>
</dbReference>
<keyword evidence="2" id="KW-0964">Secreted</keyword>
<dbReference type="Proteomes" id="UP001157034">
    <property type="component" value="Unassembled WGS sequence"/>
</dbReference>
<keyword evidence="9" id="KW-1185">Reference proteome</keyword>
<dbReference type="NCBIfam" id="TIGR01167">
    <property type="entry name" value="LPXTG_anchor"/>
    <property type="match status" value="1"/>
</dbReference>
<sequence length="366" mass="33916">MPANASDVSVVVAAGAGGDSTWGAANGGAGGQITVDLGTLYNGDTLHLLAGDHGQRSDGDIGSGGGGSYIATAAGFVVVAGGGGGGGATVDGGSSPLGGAGGYSTASANGLDGTDAPGFHAAGTGAVGSTPGQPSTTPDVIVRGSAGTVASVASDGTITPGVGGSPSAAYPAAQGGGGYAGGGGGGSSNNLAQYPDEEAGAGGGGSGYLAAGLDAVSTAANAGAGSITITYSLQPTISAPSTTVVTGSKATTTVGTLAPGTEFAIRLAQTQAQLGTGTIDVAGDPATVTFTMPSVPAGDYTLELVVGGSTVATSDPFAVTVAVQPASTGAKTLPATGVDDVAALLALAVLLMGAGVAFVALRRRRA</sequence>
<keyword evidence="3" id="KW-0732">Signal</keyword>
<keyword evidence="6" id="KW-0472">Membrane</keyword>
<evidence type="ECO:0000256" key="3">
    <source>
        <dbReference type="ARBA" id="ARBA00022729"/>
    </source>
</evidence>
<name>A0ABQ6K9W6_9MICO</name>
<feature type="domain" description="Gram-positive cocci surface proteins LPxTG" evidence="7">
    <location>
        <begin position="333"/>
        <end position="366"/>
    </location>
</feature>
<keyword evidence="1" id="KW-0134">Cell wall</keyword>
<keyword evidence="4" id="KW-0572">Peptidoglycan-anchor</keyword>
<evidence type="ECO:0000313" key="9">
    <source>
        <dbReference type="Proteomes" id="UP001157034"/>
    </source>
</evidence>
<comment type="caution">
    <text evidence="8">The sequence shown here is derived from an EMBL/GenBank/DDBJ whole genome shotgun (WGS) entry which is preliminary data.</text>
</comment>
<evidence type="ECO:0000256" key="5">
    <source>
        <dbReference type="SAM" id="MobiDB-lite"/>
    </source>
</evidence>
<dbReference type="EMBL" id="BSVB01000001">
    <property type="protein sequence ID" value="GMA96159.1"/>
    <property type="molecule type" value="Genomic_DNA"/>
</dbReference>
<protein>
    <recommendedName>
        <fullName evidence="7">Gram-positive cocci surface proteins LPxTG domain-containing protein</fullName>
    </recommendedName>
</protein>
<keyword evidence="6" id="KW-0812">Transmembrane</keyword>
<dbReference type="Pfam" id="PF00746">
    <property type="entry name" value="Gram_pos_anchor"/>
    <property type="match status" value="1"/>
</dbReference>